<dbReference type="PANTHER" id="PTHR42951">
    <property type="entry name" value="METALLO-BETA-LACTAMASE DOMAIN-CONTAINING"/>
    <property type="match status" value="1"/>
</dbReference>
<proteinExistence type="predicted"/>
<keyword evidence="3" id="KW-1185">Reference proteome</keyword>
<dbReference type="SMART" id="SM00849">
    <property type="entry name" value="Lactamase_B"/>
    <property type="match status" value="1"/>
</dbReference>
<feature type="domain" description="Metallo-beta-lactamase" evidence="1">
    <location>
        <begin position="17"/>
        <end position="200"/>
    </location>
</feature>
<dbReference type="Proteomes" id="UP000502706">
    <property type="component" value="Chromosome"/>
</dbReference>
<evidence type="ECO:0000313" key="2">
    <source>
        <dbReference type="EMBL" id="QIN78504.1"/>
    </source>
</evidence>
<accession>A0A6G8PWB7</accession>
<dbReference type="CDD" id="cd16282">
    <property type="entry name" value="metallo-hydrolase-like_MBL-fold"/>
    <property type="match status" value="1"/>
</dbReference>
<dbReference type="KEGG" id="rmar:GBA65_08205"/>
<gene>
    <name evidence="2" type="ORF">GBA65_08205</name>
</gene>
<dbReference type="GO" id="GO:0016787">
    <property type="term" value="F:hydrolase activity"/>
    <property type="evidence" value="ECO:0007669"/>
    <property type="project" value="UniProtKB-KW"/>
</dbReference>
<sequence>MEQITSGVFVETGNLGSNNSIILADEGTVLIDAPHKPTDAARWRDTAAEFGETSYLVHTDHHIDHTLGNFLLPGKVVSHSVTRRRMAEEYPSWGYVRDLLSVIDPKGLDVMPKLALRLPTVTFEDGMQLHLGDVTVELMHLPGHTGNSLVAYLPERGVLFSGDNVCEAGLPSFQDADVGAWFEALDRIAGLDFEFLVPGHGEVGTKETVETFRDHARDLVRRVGEAARAGIPADEAADRIGFEDKIHTATASYAGYPDDLIEQFQRRSVLSIYGQLTRDRPHPALARSL</sequence>
<dbReference type="EMBL" id="CP045121">
    <property type="protein sequence ID" value="QIN78504.1"/>
    <property type="molecule type" value="Genomic_DNA"/>
</dbReference>
<name>A0A6G8PWB7_9ACTN</name>
<dbReference type="Gene3D" id="3.60.15.10">
    <property type="entry name" value="Ribonuclease Z/Hydroxyacylglutathione hydrolase-like"/>
    <property type="match status" value="1"/>
</dbReference>
<dbReference type="SUPFAM" id="SSF56281">
    <property type="entry name" value="Metallo-hydrolase/oxidoreductase"/>
    <property type="match status" value="1"/>
</dbReference>
<evidence type="ECO:0000313" key="3">
    <source>
        <dbReference type="Proteomes" id="UP000502706"/>
    </source>
</evidence>
<dbReference type="Pfam" id="PF00753">
    <property type="entry name" value="Lactamase_B"/>
    <property type="match status" value="1"/>
</dbReference>
<evidence type="ECO:0000259" key="1">
    <source>
        <dbReference type="SMART" id="SM00849"/>
    </source>
</evidence>
<dbReference type="InterPro" id="IPR001279">
    <property type="entry name" value="Metallo-B-lactamas"/>
</dbReference>
<dbReference type="InterPro" id="IPR036866">
    <property type="entry name" value="RibonucZ/Hydroxyglut_hydro"/>
</dbReference>
<organism evidence="2 3">
    <name type="scientific">Rubrobacter marinus</name>
    <dbReference type="NCBI Taxonomy" id="2653852"/>
    <lineage>
        <taxon>Bacteria</taxon>
        <taxon>Bacillati</taxon>
        <taxon>Actinomycetota</taxon>
        <taxon>Rubrobacteria</taxon>
        <taxon>Rubrobacterales</taxon>
        <taxon>Rubrobacteraceae</taxon>
        <taxon>Rubrobacter</taxon>
    </lineage>
</organism>
<keyword evidence="2" id="KW-0378">Hydrolase</keyword>
<dbReference type="AlphaFoldDB" id="A0A6G8PWB7"/>
<dbReference type="RefSeq" id="WP_166396184.1">
    <property type="nucleotide sequence ID" value="NZ_CP045121.1"/>
</dbReference>
<dbReference type="InterPro" id="IPR050855">
    <property type="entry name" value="NDM-1-like"/>
</dbReference>
<dbReference type="PANTHER" id="PTHR42951:SF4">
    <property type="entry name" value="ACYL-COENZYME A THIOESTERASE MBLAC2"/>
    <property type="match status" value="1"/>
</dbReference>
<protein>
    <submittedName>
        <fullName evidence="2">MBL fold metallo-hydrolase</fullName>
    </submittedName>
</protein>
<reference evidence="2 3" key="1">
    <citation type="submission" date="2019-10" db="EMBL/GenBank/DDBJ databases">
        <title>Rubrobacter sp nov SCSIO 52915 isolated from a deep-sea sediment in the South China Sea.</title>
        <authorList>
            <person name="Chen R.W."/>
        </authorList>
    </citation>
    <scope>NUCLEOTIDE SEQUENCE [LARGE SCALE GENOMIC DNA]</scope>
    <source>
        <strain evidence="2 3">SCSIO 52915</strain>
    </source>
</reference>